<sequence>MLYHDIPIPRCVQKLIFEPPVCLPNVQGIQAPNLVRNFGKAFGRRRHEIEQACNLASGQSDLVILLERPHKSQTYCGTFGEFVSGARR</sequence>
<dbReference type="Proteomes" id="UP000030753">
    <property type="component" value="Unassembled WGS sequence"/>
</dbReference>
<evidence type="ECO:0000313" key="2">
    <source>
        <dbReference type="Proteomes" id="UP000030753"/>
    </source>
</evidence>
<dbReference type="AlphaFoldDB" id="W9HCN2"/>
<proteinExistence type="predicted"/>
<evidence type="ECO:0000313" key="1">
    <source>
        <dbReference type="EMBL" id="EWY79977.1"/>
    </source>
</evidence>
<organism evidence="1 2">
    <name type="scientific">Fusarium oxysporum NRRL 32931</name>
    <dbReference type="NCBI Taxonomy" id="660029"/>
    <lineage>
        <taxon>Eukaryota</taxon>
        <taxon>Fungi</taxon>
        <taxon>Dikarya</taxon>
        <taxon>Ascomycota</taxon>
        <taxon>Pezizomycotina</taxon>
        <taxon>Sordariomycetes</taxon>
        <taxon>Hypocreomycetidae</taxon>
        <taxon>Hypocreales</taxon>
        <taxon>Nectriaceae</taxon>
        <taxon>Fusarium</taxon>
        <taxon>Fusarium oxysporum species complex</taxon>
    </lineage>
</organism>
<name>W9HCN2_FUSOX</name>
<dbReference type="HOGENOM" id="CLU_2469121_0_0_1"/>
<protein>
    <submittedName>
        <fullName evidence="1">Uncharacterized protein</fullName>
    </submittedName>
</protein>
<reference evidence="1 2" key="1">
    <citation type="submission" date="2011-06" db="EMBL/GenBank/DDBJ databases">
        <title>The Genome Sequence of Fusarium oxysporum FOSC 3-a.</title>
        <authorList>
            <consortium name="The Broad Institute Genome Sequencing Platform"/>
            <person name="Ma L.-J."/>
            <person name="Gale L.R."/>
            <person name="Schwartz D.C."/>
            <person name="Zhou S."/>
            <person name="Corby-Kistler H."/>
            <person name="Young S.K."/>
            <person name="Zeng Q."/>
            <person name="Gargeya S."/>
            <person name="Fitzgerald M."/>
            <person name="Haas B."/>
            <person name="Abouelleil A."/>
            <person name="Alvarado L."/>
            <person name="Arachchi H.M."/>
            <person name="Berlin A."/>
            <person name="Brown A."/>
            <person name="Chapman S.B."/>
            <person name="Chen Z."/>
            <person name="Dunbar C."/>
            <person name="Freedman E."/>
            <person name="Gearin G."/>
            <person name="Gellesch M."/>
            <person name="Goldberg J."/>
            <person name="Griggs A."/>
            <person name="Gujja S."/>
            <person name="Heiman D."/>
            <person name="Howarth C."/>
            <person name="Larson L."/>
            <person name="Lui A."/>
            <person name="MacDonald P.J.P."/>
            <person name="Mehta T."/>
            <person name="Montmayeur A."/>
            <person name="Murphy C."/>
            <person name="Neiman D."/>
            <person name="Pearson M."/>
            <person name="Priest M."/>
            <person name="Roberts A."/>
            <person name="Saif S."/>
            <person name="Shea T."/>
            <person name="Shenoy N."/>
            <person name="Sisk P."/>
            <person name="Stolte C."/>
            <person name="Sykes S."/>
            <person name="Wortman J."/>
            <person name="Nusbaum C."/>
            <person name="Birren B."/>
        </authorList>
    </citation>
    <scope>NUCLEOTIDE SEQUENCE [LARGE SCALE GENOMIC DNA]</scope>
    <source>
        <strain evidence="2">FOSC 3-a</strain>
    </source>
</reference>
<dbReference type="EMBL" id="JH717852">
    <property type="protein sequence ID" value="EWY79977.1"/>
    <property type="molecule type" value="Genomic_DNA"/>
</dbReference>
<gene>
    <name evidence="1" type="ORF">FOYG_16917</name>
</gene>
<dbReference type="OrthoDB" id="2832510at2759"/>
<accession>W9HCN2</accession>